<comment type="caution">
    <text evidence="2">The sequence shown here is derived from an EMBL/GenBank/DDBJ whole genome shotgun (WGS) entry which is preliminary data.</text>
</comment>
<dbReference type="AlphaFoldDB" id="A0A4C1V3G5"/>
<sequence>MPLSSHIDALKSILIPVTQEVIGDTGNTIVASLSTLTNCISGGQTPVQTARGGGRRKRSEAARYVTRLRAEGMAREGRGERREPKGGRAPKPTSGFASAARAAPSRRPPIVRGRCCGRRPGPFTARKKMSAAGARGNVTPNVT</sequence>
<feature type="compositionally biased region" description="Low complexity" evidence="1">
    <location>
        <begin position="97"/>
        <end position="122"/>
    </location>
</feature>
<gene>
    <name evidence="2" type="ORF">EVAR_18918_1</name>
</gene>
<feature type="compositionally biased region" description="Basic and acidic residues" evidence="1">
    <location>
        <begin position="70"/>
        <end position="86"/>
    </location>
</feature>
<organism evidence="2 3">
    <name type="scientific">Eumeta variegata</name>
    <name type="common">Bagworm moth</name>
    <name type="synonym">Eumeta japonica</name>
    <dbReference type="NCBI Taxonomy" id="151549"/>
    <lineage>
        <taxon>Eukaryota</taxon>
        <taxon>Metazoa</taxon>
        <taxon>Ecdysozoa</taxon>
        <taxon>Arthropoda</taxon>
        <taxon>Hexapoda</taxon>
        <taxon>Insecta</taxon>
        <taxon>Pterygota</taxon>
        <taxon>Neoptera</taxon>
        <taxon>Endopterygota</taxon>
        <taxon>Lepidoptera</taxon>
        <taxon>Glossata</taxon>
        <taxon>Ditrysia</taxon>
        <taxon>Tineoidea</taxon>
        <taxon>Psychidae</taxon>
        <taxon>Oiketicinae</taxon>
        <taxon>Eumeta</taxon>
    </lineage>
</organism>
<proteinExistence type="predicted"/>
<protein>
    <submittedName>
        <fullName evidence="2">Uncharacterized protein</fullName>
    </submittedName>
</protein>
<reference evidence="2 3" key="1">
    <citation type="journal article" date="2019" name="Commun. Biol.">
        <title>The bagworm genome reveals a unique fibroin gene that provides high tensile strength.</title>
        <authorList>
            <person name="Kono N."/>
            <person name="Nakamura H."/>
            <person name="Ohtoshi R."/>
            <person name="Tomita M."/>
            <person name="Numata K."/>
            <person name="Arakawa K."/>
        </authorList>
    </citation>
    <scope>NUCLEOTIDE SEQUENCE [LARGE SCALE GENOMIC DNA]</scope>
</reference>
<dbReference type="EMBL" id="BGZK01000264">
    <property type="protein sequence ID" value="GBP32765.1"/>
    <property type="molecule type" value="Genomic_DNA"/>
</dbReference>
<evidence type="ECO:0000313" key="3">
    <source>
        <dbReference type="Proteomes" id="UP000299102"/>
    </source>
</evidence>
<dbReference type="Proteomes" id="UP000299102">
    <property type="component" value="Unassembled WGS sequence"/>
</dbReference>
<accession>A0A4C1V3G5</accession>
<feature type="region of interest" description="Disordered" evidence="1">
    <location>
        <begin position="70"/>
        <end position="143"/>
    </location>
</feature>
<evidence type="ECO:0000313" key="2">
    <source>
        <dbReference type="EMBL" id="GBP32765.1"/>
    </source>
</evidence>
<name>A0A4C1V3G5_EUMVA</name>
<evidence type="ECO:0000256" key="1">
    <source>
        <dbReference type="SAM" id="MobiDB-lite"/>
    </source>
</evidence>
<keyword evidence="3" id="KW-1185">Reference proteome</keyword>